<dbReference type="PANTHER" id="PTHR10658:SF54">
    <property type="entry name" value="CYTOPLASMIC PHOSPHATIDYLINOSITOL TRANSFER PROTEIN 1"/>
    <property type="match status" value="1"/>
</dbReference>
<protein>
    <recommendedName>
        <fullName evidence="2">Phosphatidylinositol transfer protein N-terminal domain-containing protein</fullName>
    </recommendedName>
</protein>
<dbReference type="InterPro" id="IPR055261">
    <property type="entry name" value="PI_transfer_N"/>
</dbReference>
<sequence>MNMVISSAEAPPAVSVYWETELVERTVVLLLSAVLLADSVILQTVREILLLGHRQAFAWIDEWYGMTLEDVRAYEGEMQRETNTKVGLSAEVLPPVDGESAGPRMEIPAVGADGNVVPASPNTPSSPKSPKSPKSWFSWS</sequence>
<evidence type="ECO:0000256" key="1">
    <source>
        <dbReference type="SAM" id="MobiDB-lite"/>
    </source>
</evidence>
<feature type="domain" description="Phosphatidylinositol transfer protein N-terminal" evidence="2">
    <location>
        <begin position="39"/>
        <end position="79"/>
    </location>
</feature>
<proteinExistence type="predicted"/>
<gene>
    <name evidence="3" type="ORF">PR048_026373</name>
</gene>
<evidence type="ECO:0000259" key="2">
    <source>
        <dbReference type="Pfam" id="PF02121"/>
    </source>
</evidence>
<dbReference type="InterPro" id="IPR023393">
    <property type="entry name" value="START-like_dom_sf"/>
</dbReference>
<dbReference type="PANTHER" id="PTHR10658">
    <property type="entry name" value="PHOSPHATIDYLINOSITOL TRANSFER PROTEIN"/>
    <property type="match status" value="1"/>
</dbReference>
<name>A0ABQ9GL72_9NEOP</name>
<evidence type="ECO:0000313" key="4">
    <source>
        <dbReference type="Proteomes" id="UP001159363"/>
    </source>
</evidence>
<dbReference type="Proteomes" id="UP001159363">
    <property type="component" value="Chromosome 10"/>
</dbReference>
<evidence type="ECO:0000313" key="3">
    <source>
        <dbReference type="EMBL" id="KAJ8872757.1"/>
    </source>
</evidence>
<dbReference type="Gene3D" id="3.30.530.20">
    <property type="match status" value="1"/>
</dbReference>
<comment type="caution">
    <text evidence="3">The sequence shown here is derived from an EMBL/GenBank/DDBJ whole genome shotgun (WGS) entry which is preliminary data.</text>
</comment>
<reference evidence="3 4" key="1">
    <citation type="submission" date="2023-02" db="EMBL/GenBank/DDBJ databases">
        <title>LHISI_Scaffold_Assembly.</title>
        <authorList>
            <person name="Stuart O.P."/>
            <person name="Cleave R."/>
            <person name="Magrath M.J.L."/>
            <person name="Mikheyev A.S."/>
        </authorList>
    </citation>
    <scope>NUCLEOTIDE SEQUENCE [LARGE SCALE GENOMIC DNA]</scope>
    <source>
        <strain evidence="3">Daus_M_001</strain>
        <tissue evidence="3">Leg muscle</tissue>
    </source>
</reference>
<accession>A0ABQ9GL72</accession>
<organism evidence="3 4">
    <name type="scientific">Dryococelus australis</name>
    <dbReference type="NCBI Taxonomy" id="614101"/>
    <lineage>
        <taxon>Eukaryota</taxon>
        <taxon>Metazoa</taxon>
        <taxon>Ecdysozoa</taxon>
        <taxon>Arthropoda</taxon>
        <taxon>Hexapoda</taxon>
        <taxon>Insecta</taxon>
        <taxon>Pterygota</taxon>
        <taxon>Neoptera</taxon>
        <taxon>Polyneoptera</taxon>
        <taxon>Phasmatodea</taxon>
        <taxon>Verophasmatodea</taxon>
        <taxon>Anareolatae</taxon>
        <taxon>Phasmatidae</taxon>
        <taxon>Eurycanthinae</taxon>
        <taxon>Dryococelus</taxon>
    </lineage>
</organism>
<dbReference type="SUPFAM" id="SSF55961">
    <property type="entry name" value="Bet v1-like"/>
    <property type="match status" value="1"/>
</dbReference>
<dbReference type="InterPro" id="IPR001666">
    <property type="entry name" value="PI_transfer"/>
</dbReference>
<dbReference type="EMBL" id="JARBHB010000011">
    <property type="protein sequence ID" value="KAJ8872757.1"/>
    <property type="molecule type" value="Genomic_DNA"/>
</dbReference>
<feature type="compositionally biased region" description="Low complexity" evidence="1">
    <location>
        <begin position="118"/>
        <end position="140"/>
    </location>
</feature>
<keyword evidence="4" id="KW-1185">Reference proteome</keyword>
<dbReference type="Pfam" id="PF02121">
    <property type="entry name" value="IP_trans"/>
    <property type="match status" value="1"/>
</dbReference>
<feature type="region of interest" description="Disordered" evidence="1">
    <location>
        <begin position="93"/>
        <end position="140"/>
    </location>
</feature>